<dbReference type="SMART" id="SM00382">
    <property type="entry name" value="AAA"/>
    <property type="match status" value="1"/>
</dbReference>
<dbReference type="InterPro" id="IPR050905">
    <property type="entry name" value="Plant_NBS-LRR"/>
</dbReference>
<dbReference type="Pfam" id="PF00931">
    <property type="entry name" value="NB-ARC"/>
    <property type="match status" value="1"/>
</dbReference>
<dbReference type="Gene3D" id="1.10.8.430">
    <property type="entry name" value="Helical domain of apoptotic protease-activating factors"/>
    <property type="match status" value="1"/>
</dbReference>
<dbReference type="InterPro" id="IPR003593">
    <property type="entry name" value="AAA+_ATPase"/>
</dbReference>
<dbReference type="GO" id="GO:0005524">
    <property type="term" value="F:ATP binding"/>
    <property type="evidence" value="ECO:0007669"/>
    <property type="project" value="UniProtKB-KW"/>
</dbReference>
<dbReference type="EMBL" id="JAJJMB010008936">
    <property type="protein sequence ID" value="KAI3919111.1"/>
    <property type="molecule type" value="Genomic_DNA"/>
</dbReference>
<organism evidence="4 5">
    <name type="scientific">Papaver atlanticum</name>
    <dbReference type="NCBI Taxonomy" id="357466"/>
    <lineage>
        <taxon>Eukaryota</taxon>
        <taxon>Viridiplantae</taxon>
        <taxon>Streptophyta</taxon>
        <taxon>Embryophyta</taxon>
        <taxon>Tracheophyta</taxon>
        <taxon>Spermatophyta</taxon>
        <taxon>Magnoliopsida</taxon>
        <taxon>Ranunculales</taxon>
        <taxon>Papaveraceae</taxon>
        <taxon>Papaveroideae</taxon>
        <taxon>Papaver</taxon>
    </lineage>
</organism>
<feature type="domain" description="AAA+ ATPase" evidence="3">
    <location>
        <begin position="81"/>
        <end position="205"/>
    </location>
</feature>
<dbReference type="InterPro" id="IPR002182">
    <property type="entry name" value="NB-ARC"/>
</dbReference>
<dbReference type="Proteomes" id="UP001202328">
    <property type="component" value="Unassembled WGS sequence"/>
</dbReference>
<name>A0AAD4SSS7_9MAGN</name>
<dbReference type="GO" id="GO:0043531">
    <property type="term" value="F:ADP binding"/>
    <property type="evidence" value="ECO:0007669"/>
    <property type="project" value="InterPro"/>
</dbReference>
<dbReference type="Gene3D" id="3.40.50.300">
    <property type="entry name" value="P-loop containing nucleotide triphosphate hydrolases"/>
    <property type="match status" value="1"/>
</dbReference>
<sequence>NERGSYFCCWGRKNCCIGYKLGKMVVELLNDVHKFWNEGVFQVLVDKSQPDIVREIATNQAVGIESKLEEIWSLLADEESLERIIGLYGMGGVGKTTLLKNLNNKFLKRNHHFDKVTWVVVSKDIDIQNIQKQIGKSLGLSWSEETNIDDRAKDITEVLKNKKFVLFLDDIWERVDLATVGIPDLTNDSQEMINISRVVFTTRSESVCGFMEADKKIKVDCLQWDEPWILFQEKIGQQELTNCQNLLEIANQVAKECLGLPLALVTIGRTMASKTTLPQWYALNAFKNNVERGWSYGCFYISFSHP</sequence>
<dbReference type="AlphaFoldDB" id="A0AAD4SSS7"/>
<gene>
    <name evidence="4" type="ORF">MKW98_016664</name>
</gene>
<proteinExistence type="predicted"/>
<keyword evidence="2" id="KW-0067">ATP-binding</keyword>
<evidence type="ECO:0000313" key="5">
    <source>
        <dbReference type="Proteomes" id="UP001202328"/>
    </source>
</evidence>
<accession>A0AAD4SSS7</accession>
<keyword evidence="5" id="KW-1185">Reference proteome</keyword>
<protein>
    <recommendedName>
        <fullName evidence="3">AAA+ ATPase domain-containing protein</fullName>
    </recommendedName>
</protein>
<reference evidence="4" key="1">
    <citation type="submission" date="2022-04" db="EMBL/GenBank/DDBJ databases">
        <title>A functionally conserved STORR gene fusion in Papaver species that diverged 16.8 million years ago.</title>
        <authorList>
            <person name="Catania T."/>
        </authorList>
    </citation>
    <scope>NUCLEOTIDE SEQUENCE</scope>
    <source>
        <strain evidence="4">S-188037</strain>
    </source>
</reference>
<keyword evidence="2" id="KW-0547">Nucleotide-binding</keyword>
<dbReference type="InterPro" id="IPR042197">
    <property type="entry name" value="Apaf_helical"/>
</dbReference>
<dbReference type="PANTHER" id="PTHR33463:SF220">
    <property type="entry name" value="NB-ARC DOMAIN-CONTAINING PROTEIN"/>
    <property type="match status" value="1"/>
</dbReference>
<dbReference type="InterPro" id="IPR027417">
    <property type="entry name" value="P-loop_NTPase"/>
</dbReference>
<feature type="non-terminal residue" evidence="4">
    <location>
        <position position="1"/>
    </location>
</feature>
<evidence type="ECO:0000259" key="3">
    <source>
        <dbReference type="SMART" id="SM00382"/>
    </source>
</evidence>
<dbReference type="PANTHER" id="PTHR33463">
    <property type="entry name" value="NB-ARC DOMAIN-CONTAINING PROTEIN-RELATED"/>
    <property type="match status" value="1"/>
</dbReference>
<evidence type="ECO:0000313" key="4">
    <source>
        <dbReference type="EMBL" id="KAI3919111.1"/>
    </source>
</evidence>
<keyword evidence="1" id="KW-0611">Plant defense</keyword>
<dbReference type="PRINTS" id="PR00364">
    <property type="entry name" value="DISEASERSIST"/>
</dbReference>
<dbReference type="FunFam" id="3.40.50.300:FF:001091">
    <property type="entry name" value="Probable disease resistance protein At1g61300"/>
    <property type="match status" value="1"/>
</dbReference>
<dbReference type="GO" id="GO:0006952">
    <property type="term" value="P:defense response"/>
    <property type="evidence" value="ECO:0007669"/>
    <property type="project" value="UniProtKB-KW"/>
</dbReference>
<evidence type="ECO:0000256" key="2">
    <source>
        <dbReference type="ARBA" id="ARBA00022840"/>
    </source>
</evidence>
<dbReference type="SUPFAM" id="SSF52540">
    <property type="entry name" value="P-loop containing nucleoside triphosphate hydrolases"/>
    <property type="match status" value="1"/>
</dbReference>
<evidence type="ECO:0000256" key="1">
    <source>
        <dbReference type="ARBA" id="ARBA00022821"/>
    </source>
</evidence>
<comment type="caution">
    <text evidence="4">The sequence shown here is derived from an EMBL/GenBank/DDBJ whole genome shotgun (WGS) entry which is preliminary data.</text>
</comment>